<dbReference type="KEGG" id="daer:H9K75_11405"/>
<keyword evidence="3" id="KW-0274">FAD</keyword>
<keyword evidence="5" id="KW-0560">Oxidoreductase</keyword>
<sequence length="392" mass="43447">MRSRLGRGQDHGPTFGNQVLVEFRADLDDTLGKDGFFHSFVLHPRYAGWFGSKHPDNGLWRYSFRHDEDTPPVHEVLLERIRGALGMPDLPIEIFQTYRFDYSTGLLRHWREQRVLFAGDAAHWHSPWGGFGMNSGIQDANNLAWKLALVLKGKAGDSLLDTFETERKSKARITVKSATYNSLHYQAIAEAARVGEGALFAKGRISAEAELFLKQRTAPHGDNAVLHTGYQLGTVYHSQAVVPNGEKAPVPELVEYVESTVPGVRAPHAWLEDSSGKRVSTIDLWGRRFVLIGHELQEPWREAVRQVSEMLDIEIAAISVGEQGAYHAMDSKFENLYEVQKGDAVLIRPDGFVAAKLSASHARSASHELGRVLSGILGVTGRMEMSAADAVA</sequence>
<name>A0A7H0GQX9_9BURK</name>
<dbReference type="SUPFAM" id="SSF51905">
    <property type="entry name" value="FAD/NAD(P)-binding domain"/>
    <property type="match status" value="1"/>
</dbReference>
<evidence type="ECO:0000256" key="1">
    <source>
        <dbReference type="ARBA" id="ARBA00001974"/>
    </source>
</evidence>
<dbReference type="Pfam" id="PF01494">
    <property type="entry name" value="FAD_binding_3"/>
    <property type="match status" value="1"/>
</dbReference>
<dbReference type="PANTHER" id="PTHR43004">
    <property type="entry name" value="TRK SYSTEM POTASSIUM UPTAKE PROTEIN"/>
    <property type="match status" value="1"/>
</dbReference>
<comment type="cofactor">
    <cofactor evidence="1">
        <name>FAD</name>
        <dbReference type="ChEBI" id="CHEBI:57692"/>
    </cofactor>
</comment>
<evidence type="ECO:0000259" key="4">
    <source>
        <dbReference type="Pfam" id="PF01494"/>
    </source>
</evidence>
<dbReference type="EMBL" id="CP060783">
    <property type="protein sequence ID" value="QNP50695.1"/>
    <property type="molecule type" value="Genomic_DNA"/>
</dbReference>
<keyword evidence="6" id="KW-1185">Reference proteome</keyword>
<keyword evidence="2" id="KW-0285">Flavoprotein</keyword>
<dbReference type="GO" id="GO:0016709">
    <property type="term" value="F:oxidoreductase activity, acting on paired donors, with incorporation or reduction of molecular oxygen, NAD(P)H as one donor, and incorporation of one atom of oxygen"/>
    <property type="evidence" value="ECO:0007669"/>
    <property type="project" value="UniProtKB-ARBA"/>
</dbReference>
<dbReference type="GO" id="GO:0071949">
    <property type="term" value="F:FAD binding"/>
    <property type="evidence" value="ECO:0007669"/>
    <property type="project" value="InterPro"/>
</dbReference>
<dbReference type="Gene3D" id="3.50.50.60">
    <property type="entry name" value="FAD/NAD(P)-binding domain"/>
    <property type="match status" value="1"/>
</dbReference>
<dbReference type="InterPro" id="IPR050641">
    <property type="entry name" value="RIFMO-like"/>
</dbReference>
<accession>A0A7H0GQX9</accession>
<dbReference type="Gene3D" id="3.30.9.10">
    <property type="entry name" value="D-Amino Acid Oxidase, subunit A, domain 2"/>
    <property type="match status" value="1"/>
</dbReference>
<dbReference type="PANTHER" id="PTHR43004:SF19">
    <property type="entry name" value="BINDING MONOOXYGENASE, PUTATIVE (JCVI)-RELATED"/>
    <property type="match status" value="1"/>
</dbReference>
<evidence type="ECO:0000256" key="3">
    <source>
        <dbReference type="ARBA" id="ARBA00022827"/>
    </source>
</evidence>
<evidence type="ECO:0000313" key="5">
    <source>
        <dbReference type="EMBL" id="QNP50695.1"/>
    </source>
</evidence>
<evidence type="ECO:0000313" key="6">
    <source>
        <dbReference type="Proteomes" id="UP000516028"/>
    </source>
</evidence>
<reference evidence="5 6" key="1">
    <citation type="submission" date="2020-08" db="EMBL/GenBank/DDBJ databases">
        <title>Genome sequence of Diaphorobacter aerolatus KACC 16536T.</title>
        <authorList>
            <person name="Hyun D.-W."/>
            <person name="Bae J.-W."/>
        </authorList>
    </citation>
    <scope>NUCLEOTIDE SEQUENCE [LARGE SCALE GENOMIC DNA]</scope>
    <source>
        <strain evidence="5 6">KACC 16536</strain>
    </source>
</reference>
<dbReference type="Pfam" id="PF21274">
    <property type="entry name" value="Rng_hyd_C"/>
    <property type="match status" value="1"/>
</dbReference>
<evidence type="ECO:0000256" key="2">
    <source>
        <dbReference type="ARBA" id="ARBA00022630"/>
    </source>
</evidence>
<dbReference type="PRINTS" id="PR00420">
    <property type="entry name" value="RNGMNOXGNASE"/>
</dbReference>
<dbReference type="InterPro" id="IPR002938">
    <property type="entry name" value="FAD-bd"/>
</dbReference>
<organism evidence="5 6">
    <name type="scientific">Diaphorobacter aerolatus</name>
    <dbReference type="NCBI Taxonomy" id="1288495"/>
    <lineage>
        <taxon>Bacteria</taxon>
        <taxon>Pseudomonadati</taxon>
        <taxon>Pseudomonadota</taxon>
        <taxon>Betaproteobacteria</taxon>
        <taxon>Burkholderiales</taxon>
        <taxon>Comamonadaceae</taxon>
        <taxon>Diaphorobacter</taxon>
    </lineage>
</organism>
<protein>
    <submittedName>
        <fullName evidence="5">FAD-dependent monooxygenase</fullName>
    </submittedName>
</protein>
<dbReference type="AlphaFoldDB" id="A0A7H0GQX9"/>
<dbReference type="Proteomes" id="UP000516028">
    <property type="component" value="Chromosome"/>
</dbReference>
<proteinExistence type="predicted"/>
<gene>
    <name evidence="5" type="ORF">H9K75_11405</name>
</gene>
<feature type="domain" description="FAD-binding" evidence="4">
    <location>
        <begin position="20"/>
        <end position="176"/>
    </location>
</feature>
<dbReference type="Gene3D" id="3.40.30.120">
    <property type="match status" value="1"/>
</dbReference>
<dbReference type="InterPro" id="IPR036188">
    <property type="entry name" value="FAD/NAD-bd_sf"/>
</dbReference>
<keyword evidence="5" id="KW-0503">Monooxygenase</keyword>